<keyword evidence="2" id="KW-1185">Reference proteome</keyword>
<evidence type="ECO:0000313" key="2">
    <source>
        <dbReference type="Proteomes" id="UP000823775"/>
    </source>
</evidence>
<organism evidence="1 2">
    <name type="scientific">Datura stramonium</name>
    <name type="common">Jimsonweed</name>
    <name type="synonym">Common thornapple</name>
    <dbReference type="NCBI Taxonomy" id="4076"/>
    <lineage>
        <taxon>Eukaryota</taxon>
        <taxon>Viridiplantae</taxon>
        <taxon>Streptophyta</taxon>
        <taxon>Embryophyta</taxon>
        <taxon>Tracheophyta</taxon>
        <taxon>Spermatophyta</taxon>
        <taxon>Magnoliopsida</taxon>
        <taxon>eudicotyledons</taxon>
        <taxon>Gunneridae</taxon>
        <taxon>Pentapetalae</taxon>
        <taxon>asterids</taxon>
        <taxon>lamiids</taxon>
        <taxon>Solanales</taxon>
        <taxon>Solanaceae</taxon>
        <taxon>Solanoideae</taxon>
        <taxon>Datureae</taxon>
        <taxon>Datura</taxon>
    </lineage>
</organism>
<gene>
    <name evidence="1" type="ORF">HAX54_019072</name>
</gene>
<feature type="non-terminal residue" evidence="1">
    <location>
        <position position="1"/>
    </location>
</feature>
<proteinExistence type="predicted"/>
<protein>
    <submittedName>
        <fullName evidence="1">Uncharacterized protein</fullName>
    </submittedName>
</protein>
<accession>A0ABS8UNK1</accession>
<sequence length="186" mass="21431">LIINILNSKGWIMSIPGIHGHMMNHMSTRSVMDDIPLHISTIHTKKAISCMMRKSPMSVQYLTRRGLHMNMNKINTFNLPVHRIIRSPIHKILEKVVGVNIAFKSHEEDPFIFYLAVTTRRGKVLQLEPHMIVEENKRKDEKQCPYVEASPREIQDEASSEKVAEEIKVEDLLPSLKHPNPMPPFP</sequence>
<dbReference type="EMBL" id="JACEIK010002314">
    <property type="protein sequence ID" value="MCD9560399.1"/>
    <property type="molecule type" value="Genomic_DNA"/>
</dbReference>
<dbReference type="Proteomes" id="UP000823775">
    <property type="component" value="Unassembled WGS sequence"/>
</dbReference>
<evidence type="ECO:0000313" key="1">
    <source>
        <dbReference type="EMBL" id="MCD9560399.1"/>
    </source>
</evidence>
<name>A0ABS8UNK1_DATST</name>
<reference evidence="1 2" key="1">
    <citation type="journal article" date="2021" name="BMC Genomics">
        <title>Datura genome reveals duplications of psychoactive alkaloid biosynthetic genes and high mutation rate following tissue culture.</title>
        <authorList>
            <person name="Rajewski A."/>
            <person name="Carter-House D."/>
            <person name="Stajich J."/>
            <person name="Litt A."/>
        </authorList>
    </citation>
    <scope>NUCLEOTIDE SEQUENCE [LARGE SCALE GENOMIC DNA]</scope>
    <source>
        <strain evidence="1">AR-01</strain>
    </source>
</reference>
<comment type="caution">
    <text evidence="1">The sequence shown here is derived from an EMBL/GenBank/DDBJ whole genome shotgun (WGS) entry which is preliminary data.</text>
</comment>